<dbReference type="SMART" id="SM00060">
    <property type="entry name" value="FN3"/>
    <property type="match status" value="2"/>
</dbReference>
<gene>
    <name evidence="3" type="ORF">C2E21_3660</name>
</gene>
<dbReference type="AlphaFoldDB" id="A0A2P6TV91"/>
<organism evidence="3 4">
    <name type="scientific">Chlorella sorokiniana</name>
    <name type="common">Freshwater green alga</name>
    <dbReference type="NCBI Taxonomy" id="3076"/>
    <lineage>
        <taxon>Eukaryota</taxon>
        <taxon>Viridiplantae</taxon>
        <taxon>Chlorophyta</taxon>
        <taxon>core chlorophytes</taxon>
        <taxon>Trebouxiophyceae</taxon>
        <taxon>Chlorellales</taxon>
        <taxon>Chlorellaceae</taxon>
        <taxon>Chlorella clade</taxon>
        <taxon>Chlorella</taxon>
    </lineage>
</organism>
<sequence length="248" mass="26216">MRRGLLLAALLLGAAAAIAGQEIVLNRGSAGCAQLPPGPPENLRAKPGDGEVTLTWDRPRNGEQAAPGGACVTTYEVMAVPLGRSGRSLGMAPIRSPDYKQSISSLENGQPYRFTVRAFSASFPNAQNNEASVEATPQPPRPTPSLCTRWVRPEAPTNLRVTPAGRGAVKLCWDQPSGPGCADEYRVSVTPLAQGRSFGSNMLMLQSQVGGCVNIDSLVSRSWYHLTVQSWSTLWNGGDSASITGRAG</sequence>
<dbReference type="InterPro" id="IPR013783">
    <property type="entry name" value="Ig-like_fold"/>
</dbReference>
<feature type="domain" description="Fibronectin type-III" evidence="2">
    <location>
        <begin position="155"/>
        <end position="248"/>
    </location>
</feature>
<dbReference type="OrthoDB" id="512965at2759"/>
<feature type="chain" id="PRO_5015195693" evidence="1">
    <location>
        <begin position="21"/>
        <end position="248"/>
    </location>
</feature>
<feature type="domain" description="Fibronectin type-III" evidence="2">
    <location>
        <begin position="36"/>
        <end position="139"/>
    </location>
</feature>
<evidence type="ECO:0000313" key="4">
    <source>
        <dbReference type="Proteomes" id="UP000239899"/>
    </source>
</evidence>
<dbReference type="InterPro" id="IPR036116">
    <property type="entry name" value="FN3_sf"/>
</dbReference>
<comment type="caution">
    <text evidence="3">The sequence shown here is derived from an EMBL/GenBank/DDBJ whole genome shotgun (WGS) entry which is preliminary data.</text>
</comment>
<name>A0A2P6TV91_CHLSO</name>
<protein>
    <submittedName>
        <fullName evidence="3">Peptidase S53</fullName>
    </submittedName>
</protein>
<dbReference type="EMBL" id="LHPG02000006">
    <property type="protein sequence ID" value="PRW57964.1"/>
    <property type="molecule type" value="Genomic_DNA"/>
</dbReference>
<keyword evidence="4" id="KW-1185">Reference proteome</keyword>
<dbReference type="Proteomes" id="UP000239899">
    <property type="component" value="Unassembled WGS sequence"/>
</dbReference>
<accession>A0A2P6TV91</accession>
<evidence type="ECO:0000313" key="3">
    <source>
        <dbReference type="EMBL" id="PRW57964.1"/>
    </source>
</evidence>
<evidence type="ECO:0000256" key="1">
    <source>
        <dbReference type="SAM" id="SignalP"/>
    </source>
</evidence>
<evidence type="ECO:0000259" key="2">
    <source>
        <dbReference type="PROSITE" id="PS50853"/>
    </source>
</evidence>
<keyword evidence="1" id="KW-0732">Signal</keyword>
<dbReference type="PROSITE" id="PS50853">
    <property type="entry name" value="FN3"/>
    <property type="match status" value="2"/>
</dbReference>
<feature type="signal peptide" evidence="1">
    <location>
        <begin position="1"/>
        <end position="20"/>
    </location>
</feature>
<proteinExistence type="predicted"/>
<dbReference type="SUPFAM" id="SSF49265">
    <property type="entry name" value="Fibronectin type III"/>
    <property type="match status" value="1"/>
</dbReference>
<reference evidence="3 4" key="1">
    <citation type="journal article" date="2018" name="Plant J.">
        <title>Genome sequences of Chlorella sorokiniana UTEX 1602 and Micractinium conductrix SAG 241.80: implications to maltose excretion by a green alga.</title>
        <authorList>
            <person name="Arriola M.B."/>
            <person name="Velmurugan N."/>
            <person name="Zhang Y."/>
            <person name="Plunkett M.H."/>
            <person name="Hondzo H."/>
            <person name="Barney B.M."/>
        </authorList>
    </citation>
    <scope>NUCLEOTIDE SEQUENCE [LARGE SCALE GENOMIC DNA]</scope>
    <source>
        <strain evidence="4">UTEX 1602</strain>
    </source>
</reference>
<dbReference type="Gene3D" id="2.60.40.10">
    <property type="entry name" value="Immunoglobulins"/>
    <property type="match status" value="2"/>
</dbReference>
<dbReference type="CDD" id="cd00063">
    <property type="entry name" value="FN3"/>
    <property type="match status" value="2"/>
</dbReference>
<dbReference type="Pfam" id="PF00041">
    <property type="entry name" value="fn3"/>
    <property type="match status" value="1"/>
</dbReference>
<dbReference type="InterPro" id="IPR003961">
    <property type="entry name" value="FN3_dom"/>
</dbReference>